<dbReference type="PANTHER" id="PTHR47128:SF2">
    <property type="entry name" value="PROTEIN HIGH CHLOROPHYLL FLUORESCENCE PHENOTYPE 244, CHLOROPLASTIC"/>
    <property type="match status" value="1"/>
</dbReference>
<dbReference type="CDD" id="cd05243">
    <property type="entry name" value="SDR_a5"/>
    <property type="match status" value="1"/>
</dbReference>
<dbReference type="SUPFAM" id="SSF51735">
    <property type="entry name" value="NAD(P)-binding Rossmann-fold domains"/>
    <property type="match status" value="1"/>
</dbReference>
<evidence type="ECO:0000256" key="1">
    <source>
        <dbReference type="ARBA" id="ARBA00022531"/>
    </source>
</evidence>
<accession>A0ABW5ITU8</accession>
<dbReference type="Proteomes" id="UP001597544">
    <property type="component" value="Unassembled WGS sequence"/>
</dbReference>
<comment type="caution">
    <text evidence="4">The sequence shown here is derived from an EMBL/GenBank/DDBJ whole genome shotgun (WGS) entry which is preliminary data.</text>
</comment>
<dbReference type="EMBL" id="JBHULU010000021">
    <property type="protein sequence ID" value="MFD2515450.1"/>
    <property type="molecule type" value="Genomic_DNA"/>
</dbReference>
<gene>
    <name evidence="4" type="ORF">ACFSRY_16375</name>
</gene>
<keyword evidence="5" id="KW-1185">Reference proteome</keyword>
<evidence type="ECO:0000313" key="4">
    <source>
        <dbReference type="EMBL" id="MFD2515450.1"/>
    </source>
</evidence>
<organism evidence="4 5">
    <name type="scientific">Pontibacter locisalis</name>
    <dbReference type="NCBI Taxonomy" id="1719035"/>
    <lineage>
        <taxon>Bacteria</taxon>
        <taxon>Pseudomonadati</taxon>
        <taxon>Bacteroidota</taxon>
        <taxon>Cytophagia</taxon>
        <taxon>Cytophagales</taxon>
        <taxon>Hymenobacteraceae</taxon>
        <taxon>Pontibacter</taxon>
    </lineage>
</organism>
<dbReference type="PANTHER" id="PTHR47128">
    <property type="match status" value="1"/>
</dbReference>
<evidence type="ECO:0000256" key="2">
    <source>
        <dbReference type="ARBA" id="ARBA00023276"/>
    </source>
</evidence>
<dbReference type="Gene3D" id="3.40.50.720">
    <property type="entry name" value="NAD(P)-binding Rossmann-like Domain"/>
    <property type="match status" value="1"/>
</dbReference>
<protein>
    <submittedName>
        <fullName evidence="4">SDR family oxidoreductase</fullName>
    </submittedName>
</protein>
<keyword evidence="1" id="KW-0602">Photosynthesis</keyword>
<sequence length="289" mass="31694">MKKVLLAGATGHFGRHLLLELKQQGFYVKVLVRSARRARDLMPEPDEILRADATKPETLKGCCEGIDVVISALGKSISLKNREKASFHDINWGANYNLLQEAMAAGVPQFIYTSAFKAEQYPKLAFFKAHADFSDTLRSSGISYTILQPTALFSVFEEVVAMARKRQIGIMGSGSPLTNPIYEGDLAKVAVEQIGAPSREIPLGGQTTYSRHDLVRIACQVAKHKGKVLSVPFAVVDTILPLVKLLNRNLFDKLAFLIAVSKVDCVAPQVGNLTLEEYFEISPLETTSA</sequence>
<dbReference type="InterPro" id="IPR016040">
    <property type="entry name" value="NAD(P)-bd_dom"/>
</dbReference>
<reference evidence="5" key="1">
    <citation type="journal article" date="2019" name="Int. J. Syst. Evol. Microbiol.">
        <title>The Global Catalogue of Microorganisms (GCM) 10K type strain sequencing project: providing services to taxonomists for standard genome sequencing and annotation.</title>
        <authorList>
            <consortium name="The Broad Institute Genomics Platform"/>
            <consortium name="The Broad Institute Genome Sequencing Center for Infectious Disease"/>
            <person name="Wu L."/>
            <person name="Ma J."/>
        </authorList>
    </citation>
    <scope>NUCLEOTIDE SEQUENCE [LARGE SCALE GENOMIC DNA]</scope>
    <source>
        <strain evidence="5">KCTC 42498</strain>
    </source>
</reference>
<evidence type="ECO:0000259" key="3">
    <source>
        <dbReference type="Pfam" id="PF13460"/>
    </source>
</evidence>
<evidence type="ECO:0000313" key="5">
    <source>
        <dbReference type="Proteomes" id="UP001597544"/>
    </source>
</evidence>
<dbReference type="InterPro" id="IPR044256">
    <property type="entry name" value="HCF244-like"/>
</dbReference>
<proteinExistence type="predicted"/>
<dbReference type="Pfam" id="PF13460">
    <property type="entry name" value="NAD_binding_10"/>
    <property type="match status" value="1"/>
</dbReference>
<feature type="domain" description="NAD(P)-binding" evidence="3">
    <location>
        <begin position="8"/>
        <end position="195"/>
    </location>
</feature>
<name>A0ABW5ITU8_9BACT</name>
<keyword evidence="2" id="KW-0604">Photosystem II</keyword>
<dbReference type="InterPro" id="IPR036291">
    <property type="entry name" value="NAD(P)-bd_dom_sf"/>
</dbReference>
<dbReference type="RefSeq" id="WP_377510203.1">
    <property type="nucleotide sequence ID" value="NZ_JBHULU010000021.1"/>
</dbReference>